<sequence>MQMSISGTYDVLLVPLALPRDEVLDLLRAAPITGLQLQTPPSSSHGDSGADTHPVLLQLGYQLGTGPGPGWLPKPSFSEAKLEVPFVSHPASPPSSSSGPFSYKHTILMSNRLLALASQHTAGLKTHHADFAPASSPAIFPRDAPTIAYRAGGYIDAQATRRQEEDSKSKDLGWPATREMVEMQWFGQGTGDVVTRFEFDFDKADIAPQPYLVDVELDLGLFKGQASGTTIKLPSQPGWRVKAKLRSSATKVS</sequence>
<gene>
    <name evidence="1" type="ORF">FA10DRAFT_227765</name>
</gene>
<proteinExistence type="predicted"/>
<dbReference type="AlphaFoldDB" id="A0A316YNL6"/>
<evidence type="ECO:0000313" key="2">
    <source>
        <dbReference type="Proteomes" id="UP000245768"/>
    </source>
</evidence>
<keyword evidence="2" id="KW-1185">Reference proteome</keyword>
<dbReference type="RefSeq" id="XP_025378338.1">
    <property type="nucleotide sequence ID" value="XM_025518725.1"/>
</dbReference>
<organism evidence="1 2">
    <name type="scientific">Acaromyces ingoldii</name>
    <dbReference type="NCBI Taxonomy" id="215250"/>
    <lineage>
        <taxon>Eukaryota</taxon>
        <taxon>Fungi</taxon>
        <taxon>Dikarya</taxon>
        <taxon>Basidiomycota</taxon>
        <taxon>Ustilaginomycotina</taxon>
        <taxon>Exobasidiomycetes</taxon>
        <taxon>Exobasidiales</taxon>
        <taxon>Cryptobasidiaceae</taxon>
        <taxon>Acaromyces</taxon>
    </lineage>
</organism>
<evidence type="ECO:0000313" key="1">
    <source>
        <dbReference type="EMBL" id="PWN91140.1"/>
    </source>
</evidence>
<protein>
    <submittedName>
        <fullName evidence="1">Uncharacterized protein</fullName>
    </submittedName>
</protein>
<dbReference type="OrthoDB" id="3358860at2759"/>
<reference evidence="1 2" key="1">
    <citation type="journal article" date="2018" name="Mol. Biol. Evol.">
        <title>Broad Genomic Sampling Reveals a Smut Pathogenic Ancestry of the Fungal Clade Ustilaginomycotina.</title>
        <authorList>
            <person name="Kijpornyongpan T."/>
            <person name="Mondo S.J."/>
            <person name="Barry K."/>
            <person name="Sandor L."/>
            <person name="Lee J."/>
            <person name="Lipzen A."/>
            <person name="Pangilinan J."/>
            <person name="LaButti K."/>
            <person name="Hainaut M."/>
            <person name="Henrissat B."/>
            <person name="Grigoriev I.V."/>
            <person name="Spatafora J.W."/>
            <person name="Aime M.C."/>
        </authorList>
    </citation>
    <scope>NUCLEOTIDE SEQUENCE [LARGE SCALE GENOMIC DNA]</scope>
    <source>
        <strain evidence="1 2">MCA 4198</strain>
    </source>
</reference>
<dbReference type="Proteomes" id="UP000245768">
    <property type="component" value="Unassembled WGS sequence"/>
</dbReference>
<name>A0A316YNL6_9BASI</name>
<dbReference type="EMBL" id="KZ819635">
    <property type="protein sequence ID" value="PWN91140.1"/>
    <property type="molecule type" value="Genomic_DNA"/>
</dbReference>
<dbReference type="InParanoid" id="A0A316YNL6"/>
<accession>A0A316YNL6</accession>
<dbReference type="GeneID" id="37040641"/>